<dbReference type="AlphaFoldDB" id="A0A937G2R1"/>
<proteinExistence type="predicted"/>
<keyword evidence="2" id="KW-0645">Protease</keyword>
<feature type="chain" id="PRO_5038079941" evidence="1">
    <location>
        <begin position="23"/>
        <end position="416"/>
    </location>
</feature>
<protein>
    <submittedName>
        <fullName evidence="2">Carboxypeptidase-like regulatory domain-containing protein</fullName>
    </submittedName>
</protein>
<keyword evidence="2" id="KW-0121">Carboxypeptidase</keyword>
<sequence length="416" mass="47565">MMNIVRKGMLLAFLFISHVSMSQESFLIEGEILDNETGEPVISAHVGVKDGFIGTISNLDGKFVLKLPLAYKEDTLRISHVGYQQYKTPIATVKGDQVQVRLEPSATMLKEVKVTPLKPTEIILEAVKKIPANYPKNASMMKAFYRETIRDERELISLAEGIIDIYKSPYGPPEQDQMKLVKGRKAQDPVKIKILDNLTISGGLQVDFVKHGISFLYEQYFKYFNYELMEIVSDGEDRFYVIQFDPKRRKKGRAQLKGKIFIEVESMAFKAVEYELVSEAISKVDKKSSNEKADMKKTGVDVETLNSKTFVGYKKMGDKWYLHRAHSTYTVHVTRQKENMEGDVTYQSNLIITAIDNDNPTRFPKDQVLVTYGKDFGEQMDKVYVEDAWNNDNYLKLEEGAEKEIADFLRKHGNGK</sequence>
<dbReference type="Pfam" id="PF13715">
    <property type="entry name" value="CarbopepD_reg_2"/>
    <property type="match status" value="1"/>
</dbReference>
<reference evidence="2" key="1">
    <citation type="submission" date="2021-01" db="EMBL/GenBank/DDBJ databases">
        <title>Fulvivirga kasyanovii gen. nov., sp nov., a novel member of the phylum Bacteroidetes isolated from seawater in a mussel farm.</title>
        <authorList>
            <person name="Zhao L.-H."/>
            <person name="Wang Z.-J."/>
        </authorList>
    </citation>
    <scope>NUCLEOTIDE SEQUENCE</scope>
    <source>
        <strain evidence="2">29W222</strain>
    </source>
</reference>
<dbReference type="EMBL" id="JAEUGD010000066">
    <property type="protein sequence ID" value="MBL6449166.1"/>
    <property type="molecule type" value="Genomic_DNA"/>
</dbReference>
<comment type="caution">
    <text evidence="2">The sequence shown here is derived from an EMBL/GenBank/DDBJ whole genome shotgun (WGS) entry which is preliminary data.</text>
</comment>
<evidence type="ECO:0000313" key="2">
    <source>
        <dbReference type="EMBL" id="MBL6449166.1"/>
    </source>
</evidence>
<keyword evidence="1" id="KW-0732">Signal</keyword>
<dbReference type="Proteomes" id="UP000614216">
    <property type="component" value="Unassembled WGS sequence"/>
</dbReference>
<evidence type="ECO:0000313" key="3">
    <source>
        <dbReference type="Proteomes" id="UP000614216"/>
    </source>
</evidence>
<dbReference type="GO" id="GO:0004180">
    <property type="term" value="F:carboxypeptidase activity"/>
    <property type="evidence" value="ECO:0007669"/>
    <property type="project" value="UniProtKB-KW"/>
</dbReference>
<evidence type="ECO:0000256" key="1">
    <source>
        <dbReference type="SAM" id="SignalP"/>
    </source>
</evidence>
<organism evidence="2 3">
    <name type="scientific">Fulvivirga marina</name>
    <dbReference type="NCBI Taxonomy" id="2494733"/>
    <lineage>
        <taxon>Bacteria</taxon>
        <taxon>Pseudomonadati</taxon>
        <taxon>Bacteroidota</taxon>
        <taxon>Cytophagia</taxon>
        <taxon>Cytophagales</taxon>
        <taxon>Fulvivirgaceae</taxon>
        <taxon>Fulvivirga</taxon>
    </lineage>
</organism>
<name>A0A937G2R1_9BACT</name>
<keyword evidence="2" id="KW-0378">Hydrolase</keyword>
<dbReference type="RefSeq" id="WP_202858701.1">
    <property type="nucleotide sequence ID" value="NZ_JAEUGD010000066.1"/>
</dbReference>
<dbReference type="Gene3D" id="2.60.40.1120">
    <property type="entry name" value="Carboxypeptidase-like, regulatory domain"/>
    <property type="match status" value="1"/>
</dbReference>
<feature type="signal peptide" evidence="1">
    <location>
        <begin position="1"/>
        <end position="22"/>
    </location>
</feature>
<keyword evidence="3" id="KW-1185">Reference proteome</keyword>
<dbReference type="InterPro" id="IPR008969">
    <property type="entry name" value="CarboxyPept-like_regulatory"/>
</dbReference>
<accession>A0A937G2R1</accession>
<dbReference type="SUPFAM" id="SSF49464">
    <property type="entry name" value="Carboxypeptidase regulatory domain-like"/>
    <property type="match status" value="1"/>
</dbReference>
<gene>
    <name evidence="2" type="ORF">JMN32_22835</name>
</gene>